<dbReference type="Proteomes" id="UP000028826">
    <property type="component" value="Unassembled WGS sequence"/>
</dbReference>
<dbReference type="EMBL" id="JGYG01000014">
    <property type="protein sequence ID" value="KFI26776.1"/>
    <property type="molecule type" value="Genomic_DNA"/>
</dbReference>
<accession>A0A086XXM6</accession>
<evidence type="ECO:0000313" key="2">
    <source>
        <dbReference type="Proteomes" id="UP000028826"/>
    </source>
</evidence>
<dbReference type="STRING" id="195105.CN97_02460"/>
<organism evidence="1 2">
    <name type="scientific">Haematobacter massiliensis</name>
    <dbReference type="NCBI Taxonomy" id="195105"/>
    <lineage>
        <taxon>Bacteria</taxon>
        <taxon>Pseudomonadati</taxon>
        <taxon>Pseudomonadota</taxon>
        <taxon>Alphaproteobacteria</taxon>
        <taxon>Rhodobacterales</taxon>
        <taxon>Paracoccaceae</taxon>
        <taxon>Haematobacter</taxon>
    </lineage>
</organism>
<comment type="caution">
    <text evidence="1">The sequence shown here is derived from an EMBL/GenBank/DDBJ whole genome shotgun (WGS) entry which is preliminary data.</text>
</comment>
<protein>
    <submittedName>
        <fullName evidence="1">Uncharacterized protein</fullName>
    </submittedName>
</protein>
<name>A0A086XXM6_9RHOB</name>
<proteinExistence type="predicted"/>
<gene>
    <name evidence="1" type="ORF">CN97_02460</name>
</gene>
<dbReference type="AlphaFoldDB" id="A0A086XXM6"/>
<dbReference type="RefSeq" id="WP_035713675.1">
    <property type="nucleotide sequence ID" value="NZ_CAMIFG010000129.1"/>
</dbReference>
<dbReference type="OrthoDB" id="9770771at2"/>
<evidence type="ECO:0000313" key="1">
    <source>
        <dbReference type="EMBL" id="KFI26776.1"/>
    </source>
</evidence>
<sequence>MSIRVRRFRTRSGEALGPLAPPVTGSIAAIAAERVMMQAQLPLAGAVADVPQMGLAAEEKRDERIAAVGSVGVDWRSA</sequence>
<reference evidence="1 2" key="1">
    <citation type="submission" date="2014-03" db="EMBL/GenBank/DDBJ databases">
        <title>Genome of Haematobacter massiliensis CCUG 47968.</title>
        <authorList>
            <person name="Wang D."/>
            <person name="Wang G."/>
        </authorList>
    </citation>
    <scope>NUCLEOTIDE SEQUENCE [LARGE SCALE GENOMIC DNA]</scope>
    <source>
        <strain evidence="1 2">CCUG 47968</strain>
    </source>
</reference>
<keyword evidence="2" id="KW-1185">Reference proteome</keyword>